<sequence length="656" mass="73219">MANSTLMLGPPERHYGYICISCNAADFPGRRYSCWICLDYHLCGPCYDANYTPHSPHHRYYHPLDVHFTLGEFQLYFGGEPYLPQNIPQSYKCAICYEHGYANVDELYFHLNTFHYEHVDYEDYSGILIRRRAVEASVSDMLIPPRGGGGGGGGGEAEVENAFQFSIVDVTEQPQMIQEVPPEVPPLMVGTSSSEDSARSQPSDLYTSDRDVPLFYLEIVPIALDTEHQYKHLGKQAVKLIEELDLFRPGEPEYIKRSLHILMKARGLRRQLQKLPLDRQSTVGNQAASTESFLSIIEHEVTENFARQRQFQNRQQNQESTPNRRPAAPSAAALCRRGGLAPGSLAASAATTLAVAAASEAATNDINIGGPIRRNLNSLLHLPPVEPFHHPAGVRHLRRSNAAAAFRGLPPPPPPISMPRRNRDNTNNRLMVTLDQLFPTAGLRPSTVALINNMPPLRNIRQVAPRPKPEPHKSLFKPEVNAQSLTNSPDMKTDFMYRFYSALNNYKKWQTDFQDQLATENIEPAAAALNPAGAMENAPARPHNGMNIQLPPININQSAHELDIPPIFIYDSGDEVENDNEDGDELQDDSNIDQSNESSVLNNSLNESIDVEDEEGAEGEEETNESTGEAEWEDYEDNESETDLSDNDMVVPAFSF</sequence>
<organism evidence="7 8">
    <name type="scientific">Drosophila willistoni</name>
    <name type="common">Fruit fly</name>
    <dbReference type="NCBI Taxonomy" id="7260"/>
    <lineage>
        <taxon>Eukaryota</taxon>
        <taxon>Metazoa</taxon>
        <taxon>Ecdysozoa</taxon>
        <taxon>Arthropoda</taxon>
        <taxon>Hexapoda</taxon>
        <taxon>Insecta</taxon>
        <taxon>Pterygota</taxon>
        <taxon>Neoptera</taxon>
        <taxon>Endopterygota</taxon>
        <taxon>Diptera</taxon>
        <taxon>Brachycera</taxon>
        <taxon>Muscomorpha</taxon>
        <taxon>Ephydroidea</taxon>
        <taxon>Drosophilidae</taxon>
        <taxon>Drosophila</taxon>
        <taxon>Sophophora</taxon>
    </lineage>
</organism>
<dbReference type="PROSITE" id="PS01357">
    <property type="entry name" value="ZF_ZZ_1"/>
    <property type="match status" value="1"/>
</dbReference>
<evidence type="ECO:0000256" key="5">
    <source>
        <dbReference type="SAM" id="MobiDB-lite"/>
    </source>
</evidence>
<dbReference type="InterPro" id="IPR043145">
    <property type="entry name" value="Znf_ZZ_sf"/>
</dbReference>
<protein>
    <recommendedName>
        <fullName evidence="6">ZZ-type domain-containing protein</fullName>
    </recommendedName>
</protein>
<evidence type="ECO:0000256" key="1">
    <source>
        <dbReference type="ARBA" id="ARBA00022723"/>
    </source>
</evidence>
<dbReference type="CDD" id="cd02338">
    <property type="entry name" value="ZZ_PCMF_like"/>
    <property type="match status" value="1"/>
</dbReference>
<dbReference type="SMART" id="SM00291">
    <property type="entry name" value="ZnF_ZZ"/>
    <property type="match status" value="1"/>
</dbReference>
<dbReference type="OrthoDB" id="7873042at2759"/>
<evidence type="ECO:0000256" key="3">
    <source>
        <dbReference type="ARBA" id="ARBA00022833"/>
    </source>
</evidence>
<feature type="region of interest" description="Disordered" evidence="5">
    <location>
        <begin position="187"/>
        <end position="206"/>
    </location>
</feature>
<dbReference type="GO" id="GO:0008270">
    <property type="term" value="F:zinc ion binding"/>
    <property type="evidence" value="ECO:0007669"/>
    <property type="project" value="UniProtKB-KW"/>
</dbReference>
<dbReference type="EMBL" id="CH963857">
    <property type="protein sequence ID" value="KRF98434.1"/>
    <property type="molecule type" value="Genomic_DNA"/>
</dbReference>
<gene>
    <name evidence="7" type="primary">Dwil\GK26850</name>
    <name evidence="7" type="ORF">Dwil_GK26850</name>
</gene>
<evidence type="ECO:0000313" key="7">
    <source>
        <dbReference type="EMBL" id="KRF98434.1"/>
    </source>
</evidence>
<accession>A0A0Q9X101</accession>
<evidence type="ECO:0000313" key="8">
    <source>
        <dbReference type="Proteomes" id="UP000007798"/>
    </source>
</evidence>
<evidence type="ECO:0000259" key="6">
    <source>
        <dbReference type="PROSITE" id="PS50135"/>
    </source>
</evidence>
<dbReference type="SUPFAM" id="SSF57850">
    <property type="entry name" value="RING/U-box"/>
    <property type="match status" value="1"/>
</dbReference>
<keyword evidence="1" id="KW-0479">Metal-binding</keyword>
<feature type="region of interest" description="Disordered" evidence="5">
    <location>
        <begin position="312"/>
        <end position="331"/>
    </location>
</feature>
<feature type="compositionally biased region" description="Acidic residues" evidence="5">
    <location>
        <begin position="572"/>
        <end position="591"/>
    </location>
</feature>
<feature type="domain" description="ZZ-type" evidence="6">
    <location>
        <begin position="14"/>
        <end position="72"/>
    </location>
</feature>
<feature type="compositionally biased region" description="Acidic residues" evidence="5">
    <location>
        <begin position="609"/>
        <end position="646"/>
    </location>
</feature>
<feature type="region of interest" description="Disordered" evidence="5">
    <location>
        <begin position="405"/>
        <end position="424"/>
    </location>
</feature>
<dbReference type="InParanoid" id="A0A0Q9X101"/>
<dbReference type="Proteomes" id="UP000007798">
    <property type="component" value="Unassembled WGS sequence"/>
</dbReference>
<dbReference type="AlphaFoldDB" id="A0A0Q9X101"/>
<name>A0A0Q9X101_DROWI</name>
<dbReference type="Gene3D" id="3.30.60.90">
    <property type="match status" value="1"/>
</dbReference>
<feature type="region of interest" description="Disordered" evidence="5">
    <location>
        <begin position="571"/>
        <end position="656"/>
    </location>
</feature>
<feature type="compositionally biased region" description="Low complexity" evidence="5">
    <location>
        <begin position="595"/>
        <end position="608"/>
    </location>
</feature>
<dbReference type="PROSITE" id="PS50135">
    <property type="entry name" value="ZF_ZZ_2"/>
    <property type="match status" value="1"/>
</dbReference>
<reference evidence="7 8" key="1">
    <citation type="journal article" date="2007" name="Nature">
        <title>Evolution of genes and genomes on the Drosophila phylogeny.</title>
        <authorList>
            <consortium name="Drosophila 12 Genomes Consortium"/>
            <person name="Clark A.G."/>
            <person name="Eisen M.B."/>
            <person name="Smith D.R."/>
            <person name="Bergman C.M."/>
            <person name="Oliver B."/>
            <person name="Markow T.A."/>
            <person name="Kaufman T.C."/>
            <person name="Kellis M."/>
            <person name="Gelbart W."/>
            <person name="Iyer V.N."/>
            <person name="Pollard D.A."/>
            <person name="Sackton T.B."/>
            <person name="Larracuente A.M."/>
            <person name="Singh N.D."/>
            <person name="Abad J.P."/>
            <person name="Abt D.N."/>
            <person name="Adryan B."/>
            <person name="Aguade M."/>
            <person name="Akashi H."/>
            <person name="Anderson W.W."/>
            <person name="Aquadro C.F."/>
            <person name="Ardell D.H."/>
            <person name="Arguello R."/>
            <person name="Artieri C.G."/>
            <person name="Barbash D.A."/>
            <person name="Barker D."/>
            <person name="Barsanti P."/>
            <person name="Batterham P."/>
            <person name="Batzoglou S."/>
            <person name="Begun D."/>
            <person name="Bhutkar A."/>
            <person name="Blanco E."/>
            <person name="Bosak S.A."/>
            <person name="Bradley R.K."/>
            <person name="Brand A.D."/>
            <person name="Brent M.R."/>
            <person name="Brooks A.N."/>
            <person name="Brown R.H."/>
            <person name="Butlin R.K."/>
            <person name="Caggese C."/>
            <person name="Calvi B.R."/>
            <person name="Bernardo de Carvalho A."/>
            <person name="Caspi A."/>
            <person name="Castrezana S."/>
            <person name="Celniker S.E."/>
            <person name="Chang J.L."/>
            <person name="Chapple C."/>
            <person name="Chatterji S."/>
            <person name="Chinwalla A."/>
            <person name="Civetta A."/>
            <person name="Clifton S.W."/>
            <person name="Comeron J.M."/>
            <person name="Costello J.C."/>
            <person name="Coyne J.A."/>
            <person name="Daub J."/>
            <person name="David R.G."/>
            <person name="Delcher A.L."/>
            <person name="Delehaunty K."/>
            <person name="Do C.B."/>
            <person name="Ebling H."/>
            <person name="Edwards K."/>
            <person name="Eickbush T."/>
            <person name="Evans J.D."/>
            <person name="Filipski A."/>
            <person name="Findeiss S."/>
            <person name="Freyhult E."/>
            <person name="Fulton L."/>
            <person name="Fulton R."/>
            <person name="Garcia A.C."/>
            <person name="Gardiner A."/>
            <person name="Garfield D.A."/>
            <person name="Garvin B.E."/>
            <person name="Gibson G."/>
            <person name="Gilbert D."/>
            <person name="Gnerre S."/>
            <person name="Godfrey J."/>
            <person name="Good R."/>
            <person name="Gotea V."/>
            <person name="Gravely B."/>
            <person name="Greenberg A.J."/>
            <person name="Griffiths-Jones S."/>
            <person name="Gross S."/>
            <person name="Guigo R."/>
            <person name="Gustafson E.A."/>
            <person name="Haerty W."/>
            <person name="Hahn M.W."/>
            <person name="Halligan D.L."/>
            <person name="Halpern A.L."/>
            <person name="Halter G.M."/>
            <person name="Han M.V."/>
            <person name="Heger A."/>
            <person name="Hillier L."/>
            <person name="Hinrichs A.S."/>
            <person name="Holmes I."/>
            <person name="Hoskins R.A."/>
            <person name="Hubisz M.J."/>
            <person name="Hultmark D."/>
            <person name="Huntley M.A."/>
            <person name="Jaffe D.B."/>
            <person name="Jagadeeshan S."/>
            <person name="Jeck W.R."/>
            <person name="Johnson J."/>
            <person name="Jones C.D."/>
            <person name="Jordan W.C."/>
            <person name="Karpen G.H."/>
            <person name="Kataoka E."/>
            <person name="Keightley P.D."/>
            <person name="Kheradpour P."/>
            <person name="Kirkness E.F."/>
            <person name="Koerich L.B."/>
            <person name="Kristiansen K."/>
            <person name="Kudrna D."/>
            <person name="Kulathinal R.J."/>
            <person name="Kumar S."/>
            <person name="Kwok R."/>
            <person name="Lander E."/>
            <person name="Langley C.H."/>
            <person name="Lapoint R."/>
            <person name="Lazzaro B.P."/>
            <person name="Lee S.J."/>
            <person name="Levesque L."/>
            <person name="Li R."/>
            <person name="Lin C.F."/>
            <person name="Lin M.F."/>
            <person name="Lindblad-Toh K."/>
            <person name="Llopart A."/>
            <person name="Long M."/>
            <person name="Low L."/>
            <person name="Lozovsky E."/>
            <person name="Lu J."/>
            <person name="Luo M."/>
            <person name="Machado C.A."/>
            <person name="Makalowski W."/>
            <person name="Marzo M."/>
            <person name="Matsuda M."/>
            <person name="Matzkin L."/>
            <person name="McAllister B."/>
            <person name="McBride C.S."/>
            <person name="McKernan B."/>
            <person name="McKernan K."/>
            <person name="Mendez-Lago M."/>
            <person name="Minx P."/>
            <person name="Mollenhauer M.U."/>
            <person name="Montooth K."/>
            <person name="Mount S.M."/>
            <person name="Mu X."/>
            <person name="Myers E."/>
            <person name="Negre B."/>
            <person name="Newfeld S."/>
            <person name="Nielsen R."/>
            <person name="Noor M.A."/>
            <person name="O'Grady P."/>
            <person name="Pachter L."/>
            <person name="Papaceit M."/>
            <person name="Parisi M.J."/>
            <person name="Parisi M."/>
            <person name="Parts L."/>
            <person name="Pedersen J.S."/>
            <person name="Pesole G."/>
            <person name="Phillippy A.M."/>
            <person name="Ponting C.P."/>
            <person name="Pop M."/>
            <person name="Porcelli D."/>
            <person name="Powell J.R."/>
            <person name="Prohaska S."/>
            <person name="Pruitt K."/>
            <person name="Puig M."/>
            <person name="Quesneville H."/>
            <person name="Ram K.R."/>
            <person name="Rand D."/>
            <person name="Rasmussen M.D."/>
            <person name="Reed L.K."/>
            <person name="Reenan R."/>
            <person name="Reily A."/>
            <person name="Remington K.A."/>
            <person name="Rieger T.T."/>
            <person name="Ritchie M.G."/>
            <person name="Robin C."/>
            <person name="Rogers Y.H."/>
            <person name="Rohde C."/>
            <person name="Rozas J."/>
            <person name="Rubenfield M.J."/>
            <person name="Ruiz A."/>
            <person name="Russo S."/>
            <person name="Salzberg S.L."/>
            <person name="Sanchez-Gracia A."/>
            <person name="Saranga D.J."/>
            <person name="Sato H."/>
            <person name="Schaeffer S.W."/>
            <person name="Schatz M.C."/>
            <person name="Schlenke T."/>
            <person name="Schwartz R."/>
            <person name="Segarra C."/>
            <person name="Singh R.S."/>
            <person name="Sirot L."/>
            <person name="Sirota M."/>
            <person name="Sisneros N.B."/>
            <person name="Smith C.D."/>
            <person name="Smith T.F."/>
            <person name="Spieth J."/>
            <person name="Stage D.E."/>
            <person name="Stark A."/>
            <person name="Stephan W."/>
            <person name="Strausberg R.L."/>
            <person name="Strempel S."/>
            <person name="Sturgill D."/>
            <person name="Sutton G."/>
            <person name="Sutton G.G."/>
            <person name="Tao W."/>
            <person name="Teichmann S."/>
            <person name="Tobari Y.N."/>
            <person name="Tomimura Y."/>
            <person name="Tsolas J.M."/>
            <person name="Valente V.L."/>
            <person name="Venter E."/>
            <person name="Venter J.C."/>
            <person name="Vicario S."/>
            <person name="Vieira F.G."/>
            <person name="Vilella A.J."/>
            <person name="Villasante A."/>
            <person name="Walenz B."/>
            <person name="Wang J."/>
            <person name="Wasserman M."/>
            <person name="Watts T."/>
            <person name="Wilson D."/>
            <person name="Wilson R.K."/>
            <person name="Wing R.A."/>
            <person name="Wolfner M.F."/>
            <person name="Wong A."/>
            <person name="Wong G.K."/>
            <person name="Wu C.I."/>
            <person name="Wu G."/>
            <person name="Yamamoto D."/>
            <person name="Yang H.P."/>
            <person name="Yang S.P."/>
            <person name="Yorke J.A."/>
            <person name="Yoshida K."/>
            <person name="Zdobnov E."/>
            <person name="Zhang P."/>
            <person name="Zhang Y."/>
            <person name="Zimin A.V."/>
            <person name="Baldwin J."/>
            <person name="Abdouelleil A."/>
            <person name="Abdulkadir J."/>
            <person name="Abebe A."/>
            <person name="Abera B."/>
            <person name="Abreu J."/>
            <person name="Acer S.C."/>
            <person name="Aftuck L."/>
            <person name="Alexander A."/>
            <person name="An P."/>
            <person name="Anderson E."/>
            <person name="Anderson S."/>
            <person name="Arachi H."/>
            <person name="Azer M."/>
            <person name="Bachantsang P."/>
            <person name="Barry A."/>
            <person name="Bayul T."/>
            <person name="Berlin A."/>
            <person name="Bessette D."/>
            <person name="Bloom T."/>
            <person name="Blye J."/>
            <person name="Boguslavskiy L."/>
            <person name="Bonnet C."/>
            <person name="Boukhgalter B."/>
            <person name="Bourzgui I."/>
            <person name="Brown A."/>
            <person name="Cahill P."/>
            <person name="Channer S."/>
            <person name="Cheshatsang Y."/>
            <person name="Chuda L."/>
            <person name="Citroen M."/>
            <person name="Collymore A."/>
            <person name="Cooke P."/>
            <person name="Costello M."/>
            <person name="D'Aco K."/>
            <person name="Daza R."/>
            <person name="De Haan G."/>
            <person name="DeGray S."/>
            <person name="DeMaso C."/>
            <person name="Dhargay N."/>
            <person name="Dooley K."/>
            <person name="Dooley E."/>
            <person name="Doricent M."/>
            <person name="Dorje P."/>
            <person name="Dorjee K."/>
            <person name="Dupes A."/>
            <person name="Elong R."/>
            <person name="Falk J."/>
            <person name="Farina A."/>
            <person name="Faro S."/>
            <person name="Ferguson D."/>
            <person name="Fisher S."/>
            <person name="Foley C.D."/>
            <person name="Franke A."/>
            <person name="Friedrich D."/>
            <person name="Gadbois L."/>
            <person name="Gearin G."/>
            <person name="Gearin C.R."/>
            <person name="Giannoukos G."/>
            <person name="Goode T."/>
            <person name="Graham J."/>
            <person name="Grandbois E."/>
            <person name="Grewal S."/>
            <person name="Gyaltsen K."/>
            <person name="Hafez N."/>
            <person name="Hagos B."/>
            <person name="Hall J."/>
            <person name="Henson C."/>
            <person name="Hollinger A."/>
            <person name="Honan T."/>
            <person name="Huard M.D."/>
            <person name="Hughes L."/>
            <person name="Hurhula B."/>
            <person name="Husby M.E."/>
            <person name="Kamat A."/>
            <person name="Kanga B."/>
            <person name="Kashin S."/>
            <person name="Khazanovich D."/>
            <person name="Kisner P."/>
            <person name="Lance K."/>
            <person name="Lara M."/>
            <person name="Lee W."/>
            <person name="Lennon N."/>
            <person name="Letendre F."/>
            <person name="LeVine R."/>
            <person name="Lipovsky A."/>
            <person name="Liu X."/>
            <person name="Liu J."/>
            <person name="Liu S."/>
            <person name="Lokyitsang T."/>
            <person name="Lokyitsang Y."/>
            <person name="Lubonja R."/>
            <person name="Lui A."/>
            <person name="MacDonald P."/>
            <person name="Magnisalis V."/>
            <person name="Maru K."/>
            <person name="Matthews C."/>
            <person name="McCusker W."/>
            <person name="McDonough S."/>
            <person name="Mehta T."/>
            <person name="Meldrim J."/>
            <person name="Meneus L."/>
            <person name="Mihai O."/>
            <person name="Mihalev A."/>
            <person name="Mihova T."/>
            <person name="Mittelman R."/>
            <person name="Mlenga V."/>
            <person name="Montmayeur A."/>
            <person name="Mulrain L."/>
            <person name="Navidi A."/>
            <person name="Naylor J."/>
            <person name="Negash T."/>
            <person name="Nguyen T."/>
            <person name="Nguyen N."/>
            <person name="Nicol R."/>
            <person name="Norbu C."/>
            <person name="Norbu N."/>
            <person name="Novod N."/>
            <person name="O'Neill B."/>
            <person name="Osman S."/>
            <person name="Markiewicz E."/>
            <person name="Oyono O.L."/>
            <person name="Patti C."/>
            <person name="Phunkhang P."/>
            <person name="Pierre F."/>
            <person name="Priest M."/>
            <person name="Raghuraman S."/>
            <person name="Rege F."/>
            <person name="Reyes R."/>
            <person name="Rise C."/>
            <person name="Rogov P."/>
            <person name="Ross K."/>
            <person name="Ryan E."/>
            <person name="Settipalli S."/>
            <person name="Shea T."/>
            <person name="Sherpa N."/>
            <person name="Shi L."/>
            <person name="Shih D."/>
            <person name="Sparrow T."/>
            <person name="Spaulding J."/>
            <person name="Stalker J."/>
            <person name="Stange-Thomann N."/>
            <person name="Stavropoulos S."/>
            <person name="Stone C."/>
            <person name="Strader C."/>
            <person name="Tesfaye S."/>
            <person name="Thomson T."/>
            <person name="Thoulutsang Y."/>
            <person name="Thoulutsang D."/>
            <person name="Topham K."/>
            <person name="Topping I."/>
            <person name="Tsamla T."/>
            <person name="Vassiliev H."/>
            <person name="Vo A."/>
            <person name="Wangchuk T."/>
            <person name="Wangdi T."/>
            <person name="Weiand M."/>
            <person name="Wilkinson J."/>
            <person name="Wilson A."/>
            <person name="Yadav S."/>
            <person name="Young G."/>
            <person name="Yu Q."/>
            <person name="Zembek L."/>
            <person name="Zhong D."/>
            <person name="Zimmer A."/>
            <person name="Zwirko Z."/>
            <person name="Jaffe D.B."/>
            <person name="Alvarez P."/>
            <person name="Brockman W."/>
            <person name="Butler J."/>
            <person name="Chin C."/>
            <person name="Gnerre S."/>
            <person name="Grabherr M."/>
            <person name="Kleber M."/>
            <person name="Mauceli E."/>
            <person name="MacCallum I."/>
        </authorList>
    </citation>
    <scope>NUCLEOTIDE SEQUENCE [LARGE SCALE GENOMIC DNA]</scope>
    <source>
        <strain evidence="8">Tucson 14030-0811.24</strain>
    </source>
</reference>
<dbReference type="Pfam" id="PF00569">
    <property type="entry name" value="ZZ"/>
    <property type="match status" value="1"/>
</dbReference>
<dbReference type="InterPro" id="IPR000433">
    <property type="entry name" value="Znf_ZZ"/>
</dbReference>
<evidence type="ECO:0000256" key="2">
    <source>
        <dbReference type="ARBA" id="ARBA00022771"/>
    </source>
</evidence>
<feature type="compositionally biased region" description="Polar residues" evidence="5">
    <location>
        <begin position="190"/>
        <end position="206"/>
    </location>
</feature>
<proteinExistence type="predicted"/>
<keyword evidence="8" id="KW-1185">Reference proteome</keyword>
<keyword evidence="3" id="KW-0862">Zinc</keyword>
<evidence type="ECO:0000256" key="4">
    <source>
        <dbReference type="PROSITE-ProRule" id="PRU00228"/>
    </source>
</evidence>
<keyword evidence="2 4" id="KW-0863">Zinc-finger</keyword>